<dbReference type="SUPFAM" id="SSF141868">
    <property type="entry name" value="EAL domain-like"/>
    <property type="match status" value="1"/>
</dbReference>
<dbReference type="PANTHER" id="PTHR33121">
    <property type="entry name" value="CYCLIC DI-GMP PHOSPHODIESTERASE PDEF"/>
    <property type="match status" value="1"/>
</dbReference>
<dbReference type="SMART" id="SM00052">
    <property type="entry name" value="EAL"/>
    <property type="match status" value="1"/>
</dbReference>
<dbReference type="PROSITE" id="PS50883">
    <property type="entry name" value="EAL"/>
    <property type="match status" value="1"/>
</dbReference>
<organism evidence="2 3">
    <name type="scientific">Sabulicella glaciei</name>
    <dbReference type="NCBI Taxonomy" id="2984948"/>
    <lineage>
        <taxon>Bacteria</taxon>
        <taxon>Pseudomonadati</taxon>
        <taxon>Pseudomonadota</taxon>
        <taxon>Alphaproteobacteria</taxon>
        <taxon>Acetobacterales</taxon>
        <taxon>Acetobacteraceae</taxon>
        <taxon>Sabulicella</taxon>
    </lineage>
</organism>
<dbReference type="InterPro" id="IPR035919">
    <property type="entry name" value="EAL_sf"/>
</dbReference>
<dbReference type="Pfam" id="PF00563">
    <property type="entry name" value="EAL"/>
    <property type="match status" value="1"/>
</dbReference>
<dbReference type="InterPro" id="IPR001633">
    <property type="entry name" value="EAL_dom"/>
</dbReference>
<dbReference type="PANTHER" id="PTHR33121:SF70">
    <property type="entry name" value="SIGNALING PROTEIN YKOW"/>
    <property type="match status" value="1"/>
</dbReference>
<dbReference type="InterPro" id="IPR050706">
    <property type="entry name" value="Cyclic-di-GMP_PDE-like"/>
</dbReference>
<protein>
    <submittedName>
        <fullName evidence="2">EAL domain-containing protein</fullName>
    </submittedName>
</protein>
<name>A0ABT3NR66_9PROT</name>
<dbReference type="RefSeq" id="WP_301588313.1">
    <property type="nucleotide sequence ID" value="NZ_JAPFQI010000001.1"/>
</dbReference>
<sequence length="351" mass="37765">MGTGGTVIVASSPALREAASLAIRRSGLPDPVLLGDDAALLHAVVAQIGGFGRILIERGLPGLGAELVDALAEASPKAVISVVDSDSDPEAVATLLSGPTPPEAKLTPPLRPGGLMLRYQPIVSLRDGRIEMVEALARWASEPVAVTPIHFVPAIELMGLGRVLARAVTRLATQDMARMPWPLCVTVNLSVAEFERRDVASWLSFEARRAGLPPSRVGIELTETSPVRDVSRLAHALRRLRAARHEVLMDDVILDDPRRRLLHLPFSGLKLDRSLTRLALTSARARNQIHALCETGMAVTAEGISSRSEARLLRALGVRRGQGFWLARPLPAQALAAWARRSVGQPRKARP</sequence>
<reference evidence="2 3" key="1">
    <citation type="submission" date="2022-10" db="EMBL/GenBank/DDBJ databases">
        <title>Roseococcus glaciei nov., sp. nov., isolated from glacier.</title>
        <authorList>
            <person name="Liu Q."/>
            <person name="Xin Y.-H."/>
        </authorList>
    </citation>
    <scope>NUCLEOTIDE SEQUENCE [LARGE SCALE GENOMIC DNA]</scope>
    <source>
        <strain evidence="2 3">MDT2-1-1</strain>
    </source>
</reference>
<keyword evidence="3" id="KW-1185">Reference proteome</keyword>
<gene>
    <name evidence="2" type="ORF">OF850_03315</name>
</gene>
<evidence type="ECO:0000313" key="2">
    <source>
        <dbReference type="EMBL" id="MCW8084646.1"/>
    </source>
</evidence>
<accession>A0ABT3NR66</accession>
<comment type="caution">
    <text evidence="2">The sequence shown here is derived from an EMBL/GenBank/DDBJ whole genome shotgun (WGS) entry which is preliminary data.</text>
</comment>
<dbReference type="Gene3D" id="3.20.20.450">
    <property type="entry name" value="EAL domain"/>
    <property type="match status" value="1"/>
</dbReference>
<proteinExistence type="predicted"/>
<dbReference type="Proteomes" id="UP001526430">
    <property type="component" value="Unassembled WGS sequence"/>
</dbReference>
<dbReference type="EMBL" id="JAPFQI010000001">
    <property type="protein sequence ID" value="MCW8084646.1"/>
    <property type="molecule type" value="Genomic_DNA"/>
</dbReference>
<dbReference type="CDD" id="cd01948">
    <property type="entry name" value="EAL"/>
    <property type="match status" value="1"/>
</dbReference>
<feature type="domain" description="EAL" evidence="1">
    <location>
        <begin position="99"/>
        <end position="343"/>
    </location>
</feature>
<evidence type="ECO:0000313" key="3">
    <source>
        <dbReference type="Proteomes" id="UP001526430"/>
    </source>
</evidence>
<evidence type="ECO:0000259" key="1">
    <source>
        <dbReference type="PROSITE" id="PS50883"/>
    </source>
</evidence>